<dbReference type="Proteomes" id="UP001229209">
    <property type="component" value="Unassembled WGS sequence"/>
</dbReference>
<reference evidence="1 2" key="1">
    <citation type="submission" date="2023-07" db="EMBL/GenBank/DDBJ databases">
        <title>Genomic Encyclopedia of Type Strains, Phase IV (KMG-IV): sequencing the most valuable type-strain genomes for metagenomic binning, comparative biology and taxonomic classification.</title>
        <authorList>
            <person name="Goeker M."/>
        </authorList>
    </citation>
    <scope>NUCLEOTIDE SEQUENCE [LARGE SCALE GENOMIC DNA]</scope>
    <source>
        <strain evidence="1 2">DSM 25924</strain>
    </source>
</reference>
<comment type="caution">
    <text evidence="1">The sequence shown here is derived from an EMBL/GenBank/DDBJ whole genome shotgun (WGS) entry which is preliminary data.</text>
</comment>
<accession>A0ABT9LXH1</accession>
<proteinExistence type="predicted"/>
<sequence>MKLYWTRHAKDRCKERAVAKSTVEAAVKNALPLLIGRGEEMIRIGKLEVVVEMRAEQNEVRIITVTCKKDRLQEMRGFTNREGVRQAHMRQRKKYRRGFRNQKAGERSFWVAQAVEARNWQKTKAWKIWEENGKILN</sequence>
<dbReference type="EMBL" id="JAURUO010000009">
    <property type="protein sequence ID" value="MDP9728975.1"/>
    <property type="molecule type" value="Genomic_DNA"/>
</dbReference>
<gene>
    <name evidence="1" type="ORF">J2S04_001926</name>
</gene>
<evidence type="ECO:0000313" key="2">
    <source>
        <dbReference type="Proteomes" id="UP001229209"/>
    </source>
</evidence>
<evidence type="ECO:0000313" key="1">
    <source>
        <dbReference type="EMBL" id="MDP9728975.1"/>
    </source>
</evidence>
<protein>
    <submittedName>
        <fullName evidence="1">Uncharacterized protein</fullName>
    </submittedName>
</protein>
<organism evidence="1 2">
    <name type="scientific">Alicyclobacillus tolerans</name>
    <dbReference type="NCBI Taxonomy" id="90970"/>
    <lineage>
        <taxon>Bacteria</taxon>
        <taxon>Bacillati</taxon>
        <taxon>Bacillota</taxon>
        <taxon>Bacilli</taxon>
        <taxon>Bacillales</taxon>
        <taxon>Alicyclobacillaceae</taxon>
        <taxon>Alicyclobacillus</taxon>
    </lineage>
</organism>
<dbReference type="RefSeq" id="WP_238413459.1">
    <property type="nucleotide sequence ID" value="NZ_JAURUO010000009.1"/>
</dbReference>
<name>A0ABT9LXH1_9BACL</name>
<keyword evidence="2" id="KW-1185">Reference proteome</keyword>